<feature type="domain" description="NB-ARC" evidence="3">
    <location>
        <begin position="73"/>
        <end position="143"/>
    </location>
</feature>
<dbReference type="SUPFAM" id="SSF52540">
    <property type="entry name" value="P-loop containing nucleoside triphosphate hydrolases"/>
    <property type="match status" value="1"/>
</dbReference>
<dbReference type="AlphaFoldDB" id="A0AAV6X7E7"/>
<dbReference type="Gene3D" id="1.10.8.430">
    <property type="entry name" value="Helical domain of apoptotic protease-activating factors"/>
    <property type="match status" value="1"/>
</dbReference>
<sequence length="204" mass="23447">MQSDWTLGRFLSKPVPLIREENIVDLEEAEWTLTNYLKEETDELGVIIIGMLGLGKTTMVSGNRSWLPGDMQILAYLDDVWTVEAWKAIQDACPRSNNKCKVLRTTRNTQVAALSNVSRELYMLRFLTEEESWELLQVEVFGKLDDCPIELVEIGRYITKQCDGLQLAVVVIGKVLKRQIVNDENNRCDYKGMDECVRKLEHAY</sequence>
<gene>
    <name evidence="4" type="ORF">BUALT_Bualt07G0018200</name>
</gene>
<dbReference type="InterPro" id="IPR002182">
    <property type="entry name" value="NB-ARC"/>
</dbReference>
<name>A0AAV6X7E7_9LAMI</name>
<protein>
    <recommendedName>
        <fullName evidence="3">NB-ARC domain-containing protein</fullName>
    </recommendedName>
</protein>
<dbReference type="InterPro" id="IPR042197">
    <property type="entry name" value="Apaf_helical"/>
</dbReference>
<dbReference type="PANTHER" id="PTHR36766">
    <property type="entry name" value="PLANT BROAD-SPECTRUM MILDEW RESISTANCE PROTEIN RPW8"/>
    <property type="match status" value="1"/>
</dbReference>
<keyword evidence="5" id="KW-1185">Reference proteome</keyword>
<reference evidence="4" key="1">
    <citation type="submission" date="2019-10" db="EMBL/GenBank/DDBJ databases">
        <authorList>
            <person name="Zhang R."/>
            <person name="Pan Y."/>
            <person name="Wang J."/>
            <person name="Ma R."/>
            <person name="Yu S."/>
        </authorList>
    </citation>
    <scope>NUCLEOTIDE SEQUENCE</scope>
    <source>
        <strain evidence="4">LA-IB0</strain>
        <tissue evidence="4">Leaf</tissue>
    </source>
</reference>
<evidence type="ECO:0000313" key="4">
    <source>
        <dbReference type="EMBL" id="KAG8378756.1"/>
    </source>
</evidence>
<organism evidence="4 5">
    <name type="scientific">Buddleja alternifolia</name>
    <dbReference type="NCBI Taxonomy" id="168488"/>
    <lineage>
        <taxon>Eukaryota</taxon>
        <taxon>Viridiplantae</taxon>
        <taxon>Streptophyta</taxon>
        <taxon>Embryophyta</taxon>
        <taxon>Tracheophyta</taxon>
        <taxon>Spermatophyta</taxon>
        <taxon>Magnoliopsida</taxon>
        <taxon>eudicotyledons</taxon>
        <taxon>Gunneridae</taxon>
        <taxon>Pentapetalae</taxon>
        <taxon>asterids</taxon>
        <taxon>lamiids</taxon>
        <taxon>Lamiales</taxon>
        <taxon>Scrophulariaceae</taxon>
        <taxon>Buddlejeae</taxon>
        <taxon>Buddleja</taxon>
    </lineage>
</organism>
<dbReference type="Gene3D" id="3.40.50.300">
    <property type="entry name" value="P-loop containing nucleotide triphosphate hydrolases"/>
    <property type="match status" value="1"/>
</dbReference>
<proteinExistence type="predicted"/>
<dbReference type="Pfam" id="PF00931">
    <property type="entry name" value="NB-ARC"/>
    <property type="match status" value="1"/>
</dbReference>
<keyword evidence="1" id="KW-0433">Leucine-rich repeat</keyword>
<comment type="caution">
    <text evidence="4">The sequence shown here is derived from an EMBL/GenBank/DDBJ whole genome shotgun (WGS) entry which is preliminary data.</text>
</comment>
<evidence type="ECO:0000256" key="1">
    <source>
        <dbReference type="ARBA" id="ARBA00022614"/>
    </source>
</evidence>
<evidence type="ECO:0000313" key="5">
    <source>
        <dbReference type="Proteomes" id="UP000826271"/>
    </source>
</evidence>
<dbReference type="GO" id="GO:0006952">
    <property type="term" value="P:defense response"/>
    <property type="evidence" value="ECO:0007669"/>
    <property type="project" value="UniProtKB-KW"/>
</dbReference>
<keyword evidence="2" id="KW-0611">Plant defense</keyword>
<dbReference type="EMBL" id="WHWC01000007">
    <property type="protein sequence ID" value="KAG8378756.1"/>
    <property type="molecule type" value="Genomic_DNA"/>
</dbReference>
<accession>A0AAV6X7E7</accession>
<dbReference type="Proteomes" id="UP000826271">
    <property type="component" value="Unassembled WGS sequence"/>
</dbReference>
<dbReference type="GO" id="GO:0043531">
    <property type="term" value="F:ADP binding"/>
    <property type="evidence" value="ECO:0007669"/>
    <property type="project" value="InterPro"/>
</dbReference>
<dbReference type="PANTHER" id="PTHR36766:SF30">
    <property type="entry name" value="TIR-NBS TYPE DISEASE RESISTANCE PROTEIN-RELATED"/>
    <property type="match status" value="1"/>
</dbReference>
<evidence type="ECO:0000256" key="2">
    <source>
        <dbReference type="ARBA" id="ARBA00022821"/>
    </source>
</evidence>
<evidence type="ECO:0000259" key="3">
    <source>
        <dbReference type="Pfam" id="PF00931"/>
    </source>
</evidence>
<dbReference type="InterPro" id="IPR027417">
    <property type="entry name" value="P-loop_NTPase"/>
</dbReference>